<keyword evidence="1" id="KW-0805">Transcription regulation</keyword>
<comment type="caution">
    <text evidence="6">The sequence shown here is derived from an EMBL/GenBank/DDBJ whole genome shotgun (WGS) entry which is preliminary data.</text>
</comment>
<dbReference type="GO" id="GO:0006355">
    <property type="term" value="P:regulation of DNA-templated transcription"/>
    <property type="evidence" value="ECO:0007669"/>
    <property type="project" value="InterPro"/>
</dbReference>
<proteinExistence type="predicted"/>
<dbReference type="InterPro" id="IPR036388">
    <property type="entry name" value="WH-like_DNA-bd_sf"/>
</dbReference>
<dbReference type="SMART" id="SM00421">
    <property type="entry name" value="HTH_LUXR"/>
    <property type="match status" value="1"/>
</dbReference>
<dbReference type="PRINTS" id="PR00038">
    <property type="entry name" value="HTHLUXR"/>
</dbReference>
<sequence length="132" mass="14702">MAVDSDGRLSARELEILLLAAHGMSDADMSRRLSISPRTVAAHMRSIREKLCAKNRTHLIVTALRAGILALRTDRVERADHGERVDRTDRMDRADLADRSGRPGRPDRLDRLDETFHLTGRSGVRGRPVGIA</sequence>
<dbReference type="InterPro" id="IPR000792">
    <property type="entry name" value="Tscrpt_reg_LuxR_C"/>
</dbReference>
<protein>
    <submittedName>
        <fullName evidence="6">DNA-binding CsgD family transcriptional regulator</fullName>
    </submittedName>
</protein>
<feature type="domain" description="HTH luxR-type" evidence="5">
    <location>
        <begin position="2"/>
        <end position="67"/>
    </location>
</feature>
<dbReference type="GO" id="GO:0003677">
    <property type="term" value="F:DNA binding"/>
    <property type="evidence" value="ECO:0007669"/>
    <property type="project" value="UniProtKB-KW"/>
</dbReference>
<evidence type="ECO:0000313" key="6">
    <source>
        <dbReference type="EMBL" id="MBE1594936.1"/>
    </source>
</evidence>
<dbReference type="PANTHER" id="PTHR44688">
    <property type="entry name" value="DNA-BINDING TRANSCRIPTIONAL ACTIVATOR DEVR_DOSR"/>
    <property type="match status" value="1"/>
</dbReference>
<dbReference type="CDD" id="cd06170">
    <property type="entry name" value="LuxR_C_like"/>
    <property type="match status" value="1"/>
</dbReference>
<organism evidence="6 7">
    <name type="scientific">Streptomyces stelliscabiei</name>
    <dbReference type="NCBI Taxonomy" id="146820"/>
    <lineage>
        <taxon>Bacteria</taxon>
        <taxon>Bacillati</taxon>
        <taxon>Actinomycetota</taxon>
        <taxon>Actinomycetes</taxon>
        <taxon>Kitasatosporales</taxon>
        <taxon>Streptomycetaceae</taxon>
        <taxon>Streptomyces</taxon>
    </lineage>
</organism>
<dbReference type="PROSITE" id="PS50043">
    <property type="entry name" value="HTH_LUXR_2"/>
    <property type="match status" value="1"/>
</dbReference>
<gene>
    <name evidence="6" type="ORF">H4687_001065</name>
</gene>
<dbReference type="AlphaFoldDB" id="A0A8I0TPJ7"/>
<dbReference type="GeneID" id="86833699"/>
<evidence type="ECO:0000313" key="7">
    <source>
        <dbReference type="Proteomes" id="UP000629287"/>
    </source>
</evidence>
<dbReference type="EMBL" id="JADBGF010000001">
    <property type="protein sequence ID" value="MBE1594936.1"/>
    <property type="molecule type" value="Genomic_DNA"/>
</dbReference>
<evidence type="ECO:0000256" key="2">
    <source>
        <dbReference type="ARBA" id="ARBA00023125"/>
    </source>
</evidence>
<evidence type="ECO:0000256" key="4">
    <source>
        <dbReference type="SAM" id="MobiDB-lite"/>
    </source>
</evidence>
<feature type="region of interest" description="Disordered" evidence="4">
    <location>
        <begin position="79"/>
        <end position="110"/>
    </location>
</feature>
<accession>A0A8I0TPJ7</accession>
<dbReference type="PANTHER" id="PTHR44688:SF16">
    <property type="entry name" value="DNA-BINDING TRANSCRIPTIONAL ACTIVATOR DEVR_DOSR"/>
    <property type="match status" value="1"/>
</dbReference>
<dbReference type="SUPFAM" id="SSF46894">
    <property type="entry name" value="C-terminal effector domain of the bipartite response regulators"/>
    <property type="match status" value="1"/>
</dbReference>
<dbReference type="InterPro" id="IPR016032">
    <property type="entry name" value="Sig_transdc_resp-reg_C-effctor"/>
</dbReference>
<evidence type="ECO:0000256" key="3">
    <source>
        <dbReference type="ARBA" id="ARBA00023163"/>
    </source>
</evidence>
<dbReference type="Pfam" id="PF00196">
    <property type="entry name" value="GerE"/>
    <property type="match status" value="1"/>
</dbReference>
<reference evidence="6 7" key="1">
    <citation type="submission" date="2020-10" db="EMBL/GenBank/DDBJ databases">
        <title>Sequencing the genomes of 1000 actinobacteria strains.</title>
        <authorList>
            <person name="Klenk H.-P."/>
        </authorList>
    </citation>
    <scope>NUCLEOTIDE SEQUENCE [LARGE SCALE GENOMIC DNA]</scope>
    <source>
        <strain evidence="6 7">DSM 41803</strain>
    </source>
</reference>
<keyword evidence="2 6" id="KW-0238">DNA-binding</keyword>
<dbReference type="RefSeq" id="WP_046916081.1">
    <property type="nucleotide sequence ID" value="NZ_JADBGF010000001.1"/>
</dbReference>
<keyword evidence="3" id="KW-0804">Transcription</keyword>
<name>A0A8I0TPJ7_9ACTN</name>
<evidence type="ECO:0000259" key="5">
    <source>
        <dbReference type="PROSITE" id="PS50043"/>
    </source>
</evidence>
<keyword evidence="7" id="KW-1185">Reference proteome</keyword>
<evidence type="ECO:0000256" key="1">
    <source>
        <dbReference type="ARBA" id="ARBA00023015"/>
    </source>
</evidence>
<dbReference type="Proteomes" id="UP000629287">
    <property type="component" value="Unassembled WGS sequence"/>
</dbReference>
<dbReference type="Gene3D" id="1.10.10.10">
    <property type="entry name" value="Winged helix-like DNA-binding domain superfamily/Winged helix DNA-binding domain"/>
    <property type="match status" value="1"/>
</dbReference>